<reference evidence="1" key="1">
    <citation type="journal article" date="2022" name="Int. J. Mol. Sci.">
        <title>Draft Genome of Tanacetum Coccineum: Genomic Comparison of Closely Related Tanacetum-Family Plants.</title>
        <authorList>
            <person name="Yamashiro T."/>
            <person name="Shiraishi A."/>
            <person name="Nakayama K."/>
            <person name="Satake H."/>
        </authorList>
    </citation>
    <scope>NUCLEOTIDE SEQUENCE</scope>
</reference>
<keyword evidence="1" id="KW-0695">RNA-directed DNA polymerase</keyword>
<sequence length="442" mass="49893">MCHQDRCLRKEGRPHDGDWSKTKTLDLIAGLLRHWEVLIYDVFASVIASARLRSSIVVDSTCWSFLSQGFCFNNIGVSIDAFKSVWGLDPRDVSVPVIGGHVGVTVLSHLSQIVEKLEQQASCLHRIQTKLSYMMEQVCQRPGDIYISIPSDDRVGIVDCIFEIKVRDLIKILKGKELPGRVTGEAEKQQLQREELELEFQAFKQEINICRSSDLDTRREISLRGPSTCTNSQEGDCFQGFKDSEFMTLEAMADQVKSNGSAHHISKSPSKNLEENASITRGFGSPFKYMALGWHLEEIHVTWAHLGKKRTRLQLYTKVDEEIAIQWLETASQIHATAYGHQRDENANPFVPVPPNGLHARITRELNELRAISAMINSHLKNIDHIRIIVPPNEIDIDDLELEDELINTPLISHLLDSDDESDDGEVVNELDEYGNAGNFLP</sequence>
<dbReference type="EMBL" id="BQNB010008718">
    <property type="protein sequence ID" value="GJS53331.1"/>
    <property type="molecule type" value="Genomic_DNA"/>
</dbReference>
<dbReference type="GO" id="GO:0003964">
    <property type="term" value="F:RNA-directed DNA polymerase activity"/>
    <property type="evidence" value="ECO:0007669"/>
    <property type="project" value="UniProtKB-KW"/>
</dbReference>
<keyword evidence="1" id="KW-0548">Nucleotidyltransferase</keyword>
<reference evidence="1" key="2">
    <citation type="submission" date="2022-01" db="EMBL/GenBank/DDBJ databases">
        <authorList>
            <person name="Yamashiro T."/>
            <person name="Shiraishi A."/>
            <person name="Satake H."/>
            <person name="Nakayama K."/>
        </authorList>
    </citation>
    <scope>NUCLEOTIDE SEQUENCE</scope>
</reference>
<evidence type="ECO:0000313" key="1">
    <source>
        <dbReference type="EMBL" id="GJS53331.1"/>
    </source>
</evidence>
<protein>
    <submittedName>
        <fullName evidence="1">Reverse transcriptase domain-containing protein</fullName>
    </submittedName>
</protein>
<name>A0ABQ4WKC9_9ASTR</name>
<comment type="caution">
    <text evidence="1">The sequence shown here is derived from an EMBL/GenBank/DDBJ whole genome shotgun (WGS) entry which is preliminary data.</text>
</comment>
<dbReference type="Proteomes" id="UP001151760">
    <property type="component" value="Unassembled WGS sequence"/>
</dbReference>
<keyword evidence="1" id="KW-0808">Transferase</keyword>
<evidence type="ECO:0000313" key="2">
    <source>
        <dbReference type="Proteomes" id="UP001151760"/>
    </source>
</evidence>
<gene>
    <name evidence="1" type="ORF">Tco_0626693</name>
</gene>
<proteinExistence type="predicted"/>
<organism evidence="1 2">
    <name type="scientific">Tanacetum coccineum</name>
    <dbReference type="NCBI Taxonomy" id="301880"/>
    <lineage>
        <taxon>Eukaryota</taxon>
        <taxon>Viridiplantae</taxon>
        <taxon>Streptophyta</taxon>
        <taxon>Embryophyta</taxon>
        <taxon>Tracheophyta</taxon>
        <taxon>Spermatophyta</taxon>
        <taxon>Magnoliopsida</taxon>
        <taxon>eudicotyledons</taxon>
        <taxon>Gunneridae</taxon>
        <taxon>Pentapetalae</taxon>
        <taxon>asterids</taxon>
        <taxon>campanulids</taxon>
        <taxon>Asterales</taxon>
        <taxon>Asteraceae</taxon>
        <taxon>Asteroideae</taxon>
        <taxon>Anthemideae</taxon>
        <taxon>Anthemidinae</taxon>
        <taxon>Tanacetum</taxon>
    </lineage>
</organism>
<accession>A0ABQ4WKC9</accession>
<keyword evidence="2" id="KW-1185">Reference proteome</keyword>